<accession>A0A0W8FQ80</accession>
<organism evidence="1">
    <name type="scientific">hydrocarbon metagenome</name>
    <dbReference type="NCBI Taxonomy" id="938273"/>
    <lineage>
        <taxon>unclassified sequences</taxon>
        <taxon>metagenomes</taxon>
        <taxon>ecological metagenomes</taxon>
    </lineage>
</organism>
<dbReference type="EMBL" id="LNQE01000931">
    <property type="protein sequence ID" value="KUG22932.1"/>
    <property type="molecule type" value="Genomic_DNA"/>
</dbReference>
<sequence>MSPELKAPLERICAKCMHYMFKHGNPNGWNWAYCDHKQKWFPDNYQKPGERKGCDDWA</sequence>
<reference evidence="1" key="1">
    <citation type="journal article" date="2015" name="Proc. Natl. Acad. Sci. U.S.A.">
        <title>Networks of energetic and metabolic interactions define dynamics in microbial communities.</title>
        <authorList>
            <person name="Embree M."/>
            <person name="Liu J.K."/>
            <person name="Al-Bassam M.M."/>
            <person name="Zengler K."/>
        </authorList>
    </citation>
    <scope>NUCLEOTIDE SEQUENCE</scope>
</reference>
<gene>
    <name evidence="1" type="ORF">ASZ90_007275</name>
</gene>
<protein>
    <submittedName>
        <fullName evidence="1">Uncharacterized protein</fullName>
    </submittedName>
</protein>
<proteinExistence type="predicted"/>
<evidence type="ECO:0000313" key="1">
    <source>
        <dbReference type="EMBL" id="KUG22932.1"/>
    </source>
</evidence>
<name>A0A0W8FQ80_9ZZZZ</name>
<comment type="caution">
    <text evidence="1">The sequence shown here is derived from an EMBL/GenBank/DDBJ whole genome shotgun (WGS) entry which is preliminary data.</text>
</comment>
<dbReference type="AlphaFoldDB" id="A0A0W8FQ80"/>